<dbReference type="AlphaFoldDB" id="D8TIB0"/>
<proteinExistence type="predicted"/>
<evidence type="ECO:0000313" key="2">
    <source>
        <dbReference type="EMBL" id="EFJ53209.1"/>
    </source>
</evidence>
<dbReference type="Proteomes" id="UP000001058">
    <property type="component" value="Unassembled WGS sequence"/>
</dbReference>
<dbReference type="GO" id="GO:0043565">
    <property type="term" value="F:sequence-specific DNA binding"/>
    <property type="evidence" value="ECO:0007669"/>
    <property type="project" value="TreeGrafter"/>
</dbReference>
<sequence length="820" mass="85772">MPEQIRHTCTPDNMRNLIDEVIASMHQQEAAAAPQRSLRLVIRHDCQSTGCGDQTCVLCQYNPSRLCTRNVKSKYLIDDYLKAKCGAQLRVELVDDTGACHTDGLPAGMKLELRILNGEKYKELCSDKALPSISDIKSCVINYHTKALLKRDGMSDTDLEVFLPLEHGTAKLSDLALTTSSEALLSGKAPTFRLLVWAVKEDGEPVPHVTYVVSESFVVATKRVKGAIKSDIPSVMDGISKLVHIGKATVEKLNDLRMAFQEEGFDFKLPEDLVKVEKVGQFRKLVDLSENNNELKNRLRLMLKLSPEKWDELCQHAMSAVSPDPRQRVWWYVPSSLGLLYQCKNGAVDLDNPIGVVKAGQGPDVPTQIIQLQQLSPADFSAIPRLKNSAVQNWYMTNHPNWAIFSENEEAVPPATPPGPGPAVAAAAGAGPSNGGAAGVPLMPLGPNLAGVMPAATYGIPGRPPSPVLGGLTVAGGGGGAGYAGDMYGQRGVTYGHPEAGACVGLTGAQLGGTAQLPVQAPGGGHRVDNSTPYTPRHSQRQLLDHPRPPPGAPLMKMMQPPAMGHLRSALAAPAMHDLGGGNVPPAVNGAGSGTSSGLVGGQQAVGVMGAATIHHPPAAGGSGSATSSGATRSPFAADAMMMNIADAFPRFHHMPPNGAGGGGQLAAQDLNGPHAPTGNHLGDGGHGQQAGSMFSLDMLKTDDLMGNGLTLLTGNDTFRSNDWIQQLHGIGGQQSQLGGINSYTMIDVAPPHEAGGALLNGNMAGALLGRGDGNGGGAGACFPGPYGSAMGGLMGPDPQRHRGVRLNYERGMGSHAARA</sequence>
<dbReference type="STRING" id="3068.D8TIB0"/>
<dbReference type="OrthoDB" id="512636at2759"/>
<dbReference type="KEGG" id="vcn:VOLCADRAFT_86256"/>
<dbReference type="GO" id="GO:0003700">
    <property type="term" value="F:DNA-binding transcription factor activity"/>
    <property type="evidence" value="ECO:0007669"/>
    <property type="project" value="TreeGrafter"/>
</dbReference>
<name>D8TIB0_VOLCA</name>
<dbReference type="GO" id="GO:0005634">
    <property type="term" value="C:nucleus"/>
    <property type="evidence" value="ECO:0007669"/>
    <property type="project" value="TreeGrafter"/>
</dbReference>
<dbReference type="EMBL" id="GL378323">
    <property type="protein sequence ID" value="EFJ53209.1"/>
    <property type="molecule type" value="Genomic_DNA"/>
</dbReference>
<dbReference type="PANTHER" id="PTHR31713:SF96">
    <property type="entry name" value="OS02G0562300 PROTEIN"/>
    <property type="match status" value="1"/>
</dbReference>
<protein>
    <submittedName>
        <fullName evidence="2">Uncharacterized protein</fullName>
    </submittedName>
</protein>
<dbReference type="GeneID" id="9625347"/>
<dbReference type="GO" id="GO:0080142">
    <property type="term" value="P:regulation of salicylic acid biosynthetic process"/>
    <property type="evidence" value="ECO:0007669"/>
    <property type="project" value="TreeGrafter"/>
</dbReference>
<dbReference type="PANTHER" id="PTHR31713">
    <property type="entry name" value="OS02G0177800 PROTEIN"/>
    <property type="match status" value="1"/>
</dbReference>
<keyword evidence="3" id="KW-1185">Reference proteome</keyword>
<dbReference type="InterPro" id="IPR012416">
    <property type="entry name" value="CBP60"/>
</dbReference>
<reference evidence="2 3" key="1">
    <citation type="journal article" date="2010" name="Science">
        <title>Genomic analysis of organismal complexity in the multicellular green alga Volvox carteri.</title>
        <authorList>
            <person name="Prochnik S.E."/>
            <person name="Umen J."/>
            <person name="Nedelcu A.M."/>
            <person name="Hallmann A."/>
            <person name="Miller S.M."/>
            <person name="Nishii I."/>
            <person name="Ferris P."/>
            <person name="Kuo A."/>
            <person name="Mitros T."/>
            <person name="Fritz-Laylin L.K."/>
            <person name="Hellsten U."/>
            <person name="Chapman J."/>
            <person name="Simakov O."/>
            <person name="Rensing S.A."/>
            <person name="Terry A."/>
            <person name="Pangilinan J."/>
            <person name="Kapitonov V."/>
            <person name="Jurka J."/>
            <person name="Salamov A."/>
            <person name="Shapiro H."/>
            <person name="Schmutz J."/>
            <person name="Grimwood J."/>
            <person name="Lindquist E."/>
            <person name="Lucas S."/>
            <person name="Grigoriev I.V."/>
            <person name="Schmitt R."/>
            <person name="Kirk D."/>
            <person name="Rokhsar D.S."/>
        </authorList>
    </citation>
    <scope>NUCLEOTIDE SEQUENCE [LARGE SCALE GENOMIC DNA]</scope>
    <source>
        <strain evidence="3">f. Nagariensis / Eve</strain>
    </source>
</reference>
<dbReference type="InParanoid" id="D8TIB0"/>
<evidence type="ECO:0000313" key="3">
    <source>
        <dbReference type="Proteomes" id="UP000001058"/>
    </source>
</evidence>
<dbReference type="GO" id="GO:0005516">
    <property type="term" value="F:calmodulin binding"/>
    <property type="evidence" value="ECO:0007669"/>
    <property type="project" value="InterPro"/>
</dbReference>
<accession>D8TIB0</accession>
<evidence type="ECO:0000256" key="1">
    <source>
        <dbReference type="SAM" id="MobiDB-lite"/>
    </source>
</evidence>
<feature type="region of interest" description="Disordered" evidence="1">
    <location>
        <begin position="670"/>
        <end position="690"/>
    </location>
</feature>
<dbReference type="RefSeq" id="XP_002946214.1">
    <property type="nucleotide sequence ID" value="XM_002946168.1"/>
</dbReference>
<organism evidence="3">
    <name type="scientific">Volvox carteri f. nagariensis</name>
    <dbReference type="NCBI Taxonomy" id="3068"/>
    <lineage>
        <taxon>Eukaryota</taxon>
        <taxon>Viridiplantae</taxon>
        <taxon>Chlorophyta</taxon>
        <taxon>core chlorophytes</taxon>
        <taxon>Chlorophyceae</taxon>
        <taxon>CS clade</taxon>
        <taxon>Chlamydomonadales</taxon>
        <taxon>Volvocaceae</taxon>
        <taxon>Volvox</taxon>
    </lineage>
</organism>
<feature type="region of interest" description="Disordered" evidence="1">
    <location>
        <begin position="520"/>
        <end position="553"/>
    </location>
</feature>
<gene>
    <name evidence="2" type="ORF">VOLCADRAFT_86256</name>
</gene>